<feature type="transmembrane region" description="Helical" evidence="8">
    <location>
        <begin position="78"/>
        <end position="97"/>
    </location>
</feature>
<evidence type="ECO:0000256" key="3">
    <source>
        <dbReference type="ARBA" id="ARBA00022448"/>
    </source>
</evidence>
<dbReference type="InterPro" id="IPR050189">
    <property type="entry name" value="MFS_Efflux_Transporters"/>
</dbReference>
<accession>N6WWR3</accession>
<evidence type="ECO:0000259" key="9">
    <source>
        <dbReference type="PROSITE" id="PS50850"/>
    </source>
</evidence>
<dbReference type="Gene3D" id="1.20.1720.10">
    <property type="entry name" value="Multidrug resistance protein D"/>
    <property type="match status" value="1"/>
</dbReference>
<dbReference type="SUPFAM" id="SSF103473">
    <property type="entry name" value="MFS general substrate transporter"/>
    <property type="match status" value="1"/>
</dbReference>
<dbReference type="STRING" id="626887.J057_17595"/>
<name>N6WWR3_9GAMM</name>
<dbReference type="RefSeq" id="WP_004581458.1">
    <property type="nucleotide sequence ID" value="NZ_AP028878.1"/>
</dbReference>
<dbReference type="PROSITE" id="PS50850">
    <property type="entry name" value="MFS"/>
    <property type="match status" value="1"/>
</dbReference>
<dbReference type="GO" id="GO:0005886">
    <property type="term" value="C:plasma membrane"/>
    <property type="evidence" value="ECO:0007669"/>
    <property type="project" value="UniProtKB-SubCell"/>
</dbReference>
<dbReference type="PANTHER" id="PTHR43124">
    <property type="entry name" value="PURINE EFFLUX PUMP PBUE"/>
    <property type="match status" value="1"/>
</dbReference>
<dbReference type="OrthoDB" id="9814303at2"/>
<protein>
    <recommendedName>
        <fullName evidence="8">Bcr/CflA family efflux transporter</fullName>
    </recommendedName>
</protein>
<evidence type="ECO:0000256" key="1">
    <source>
        <dbReference type="ARBA" id="ARBA00004651"/>
    </source>
</evidence>
<keyword evidence="3 8" id="KW-0813">Transport</keyword>
<dbReference type="eggNOG" id="COG2814">
    <property type="taxonomic scope" value="Bacteria"/>
</dbReference>
<dbReference type="Proteomes" id="UP000013165">
    <property type="component" value="Unassembled WGS sequence"/>
</dbReference>
<dbReference type="PROSITE" id="PS00216">
    <property type="entry name" value="SUGAR_TRANSPORT_1"/>
    <property type="match status" value="1"/>
</dbReference>
<gene>
    <name evidence="10" type="ORF">J057_17595</name>
</gene>
<evidence type="ECO:0000313" key="10">
    <source>
        <dbReference type="EMBL" id="ENO13233.1"/>
    </source>
</evidence>
<dbReference type="InterPro" id="IPR004812">
    <property type="entry name" value="Efflux_drug-R_Bcr/CmlA"/>
</dbReference>
<keyword evidence="4" id="KW-1003">Cell membrane</keyword>
<evidence type="ECO:0000256" key="5">
    <source>
        <dbReference type="ARBA" id="ARBA00022692"/>
    </source>
</evidence>
<evidence type="ECO:0000256" key="2">
    <source>
        <dbReference type="ARBA" id="ARBA00006236"/>
    </source>
</evidence>
<evidence type="ECO:0000313" key="11">
    <source>
        <dbReference type="Proteomes" id="UP000013165"/>
    </source>
</evidence>
<feature type="transmembrane region" description="Helical" evidence="8">
    <location>
        <begin position="103"/>
        <end position="124"/>
    </location>
</feature>
<proteinExistence type="inferred from homology"/>
<feature type="transmembrane region" description="Helical" evidence="8">
    <location>
        <begin position="47"/>
        <end position="66"/>
    </location>
</feature>
<evidence type="ECO:0000256" key="4">
    <source>
        <dbReference type="ARBA" id="ARBA00022475"/>
    </source>
</evidence>
<evidence type="ECO:0000256" key="6">
    <source>
        <dbReference type="ARBA" id="ARBA00022989"/>
    </source>
</evidence>
<feature type="transmembrane region" description="Helical" evidence="8">
    <location>
        <begin position="369"/>
        <end position="388"/>
    </location>
</feature>
<keyword evidence="8" id="KW-0997">Cell inner membrane</keyword>
<keyword evidence="6 8" id="KW-1133">Transmembrane helix</keyword>
<dbReference type="GO" id="GO:0042910">
    <property type="term" value="F:xenobiotic transmembrane transporter activity"/>
    <property type="evidence" value="ECO:0007669"/>
    <property type="project" value="InterPro"/>
</dbReference>
<feature type="transmembrane region" description="Helical" evidence="8">
    <location>
        <begin position="136"/>
        <end position="158"/>
    </location>
</feature>
<sequence length="395" mass="41775">MPSTESNVRMPLVIALATTMMLGPFSLDTYLPAFPSIADSLGVGEQTVAFSVSVYIFALAFGQLIGGAFSDRFGRKPLLLSGLGIFCVASLVLAQTSDITVFLWARVVQALGAGWALVSVPALVRDRVSGQEAAKLFSLMGLIMVIAPGIAPSIGSLLLKVGPWNIIFVFLALYSVAVVPLLLTAVFRNAPDTSIHPGAAVSLVKRYVAVLKTREALPFIAWQAGSFSVMMVFITHASFIYQTHFEQSEDAFALMFGANIVAMFFLNLANRFLLSRISSLRVLQIATALQAVGVLLLTIGAVMDWSVYAFLAAMMLAISVVGAITPNIQACFMEYFPTSGGTAAALLGASQFGIAGTLSAASALLPHTLLAVVLAMAVCSSVAFVFMLNSLRKPA</sequence>
<feature type="transmembrane region" description="Helical" evidence="8">
    <location>
        <begin position="164"/>
        <end position="187"/>
    </location>
</feature>
<comment type="similarity">
    <text evidence="2 8">Belongs to the major facilitator superfamily. Bcr/CmlA family.</text>
</comment>
<keyword evidence="7 8" id="KW-0472">Membrane</keyword>
<feature type="transmembrane region" description="Helical" evidence="8">
    <location>
        <begin position="282"/>
        <end position="302"/>
    </location>
</feature>
<keyword evidence="11" id="KW-1185">Reference proteome</keyword>
<dbReference type="Pfam" id="PF07690">
    <property type="entry name" value="MFS_1"/>
    <property type="match status" value="1"/>
</dbReference>
<feature type="domain" description="Major facilitator superfamily (MFS) profile" evidence="9">
    <location>
        <begin position="12"/>
        <end position="392"/>
    </location>
</feature>
<dbReference type="InterPro" id="IPR036259">
    <property type="entry name" value="MFS_trans_sf"/>
</dbReference>
<feature type="transmembrane region" description="Helical" evidence="8">
    <location>
        <begin position="216"/>
        <end position="239"/>
    </location>
</feature>
<dbReference type="AlphaFoldDB" id="N6WWR3"/>
<evidence type="ECO:0000256" key="7">
    <source>
        <dbReference type="ARBA" id="ARBA00023136"/>
    </source>
</evidence>
<dbReference type="InterPro" id="IPR011701">
    <property type="entry name" value="MFS"/>
</dbReference>
<dbReference type="GO" id="GO:1990961">
    <property type="term" value="P:xenobiotic detoxification by transmembrane export across the plasma membrane"/>
    <property type="evidence" value="ECO:0007669"/>
    <property type="project" value="InterPro"/>
</dbReference>
<dbReference type="PANTHER" id="PTHR43124:SF3">
    <property type="entry name" value="CHLORAMPHENICOL EFFLUX PUMP RV0191"/>
    <property type="match status" value="1"/>
</dbReference>
<reference evidence="10 11" key="1">
    <citation type="journal article" date="2013" name="Genome Announc.">
        <title>Genome Sequence of the Polycyclic Aromatic Hydrocarbon-Degrading Bacterium Strain Marinobacter nanhaiticus D15-8WT.</title>
        <authorList>
            <person name="Cui Z."/>
            <person name="Gao W."/>
            <person name="Li Q."/>
            <person name="Xu G."/>
            <person name="Zheng L."/>
        </authorList>
    </citation>
    <scope>NUCLEOTIDE SEQUENCE [LARGE SCALE GENOMIC DNA]</scope>
    <source>
        <strain evidence="10 11">D15-8W</strain>
    </source>
</reference>
<comment type="caution">
    <text evidence="10">The sequence shown here is derived from an EMBL/GenBank/DDBJ whole genome shotgun (WGS) entry which is preliminary data.</text>
</comment>
<dbReference type="CDD" id="cd17320">
    <property type="entry name" value="MFS_MdfA_MDR_like"/>
    <property type="match status" value="1"/>
</dbReference>
<dbReference type="PATRIC" id="fig|626887.3.peg.3516"/>
<feature type="transmembrane region" description="Helical" evidence="8">
    <location>
        <begin position="308"/>
        <end position="328"/>
    </location>
</feature>
<feature type="transmembrane region" description="Helical" evidence="8">
    <location>
        <begin position="251"/>
        <end position="270"/>
    </location>
</feature>
<keyword evidence="5 8" id="KW-0812">Transmembrane</keyword>
<dbReference type="NCBIfam" id="TIGR00710">
    <property type="entry name" value="efflux_Bcr_CflA"/>
    <property type="match status" value="1"/>
</dbReference>
<organism evidence="10 11">
    <name type="scientific">Marinobacter nanhaiticus D15-8W</name>
    <dbReference type="NCBI Taxonomy" id="626887"/>
    <lineage>
        <taxon>Bacteria</taxon>
        <taxon>Pseudomonadati</taxon>
        <taxon>Pseudomonadota</taxon>
        <taxon>Gammaproteobacteria</taxon>
        <taxon>Pseudomonadales</taxon>
        <taxon>Marinobacteraceae</taxon>
        <taxon>Marinobacter</taxon>
    </lineage>
</organism>
<comment type="subcellular location">
    <subcellularLocation>
        <location evidence="8">Cell inner membrane</location>
        <topology evidence="8">Multi-pass membrane protein</topology>
    </subcellularLocation>
    <subcellularLocation>
        <location evidence="1">Cell membrane</location>
        <topology evidence="1">Multi-pass membrane protein</topology>
    </subcellularLocation>
</comment>
<dbReference type="InterPro" id="IPR020846">
    <property type="entry name" value="MFS_dom"/>
</dbReference>
<feature type="transmembrane region" description="Helical" evidence="8">
    <location>
        <begin position="7"/>
        <end position="27"/>
    </location>
</feature>
<evidence type="ECO:0000256" key="8">
    <source>
        <dbReference type="RuleBase" id="RU365088"/>
    </source>
</evidence>
<dbReference type="EMBL" id="APLQ01000014">
    <property type="protein sequence ID" value="ENO13233.1"/>
    <property type="molecule type" value="Genomic_DNA"/>
</dbReference>
<dbReference type="HOGENOM" id="CLU_001265_47_0_6"/>
<dbReference type="InterPro" id="IPR005829">
    <property type="entry name" value="Sugar_transporter_CS"/>
</dbReference>
<feature type="transmembrane region" description="Helical" evidence="8">
    <location>
        <begin position="340"/>
        <end position="363"/>
    </location>
</feature>